<evidence type="ECO:0000313" key="9">
    <source>
        <dbReference type="EMBL" id="OKA18187.1"/>
    </source>
</evidence>
<dbReference type="Proteomes" id="UP000185990">
    <property type="component" value="Unassembled WGS sequence"/>
</dbReference>
<dbReference type="AlphaFoldDB" id="A0A853ZPK4"/>
<evidence type="ECO:0000256" key="3">
    <source>
        <dbReference type="ARBA" id="ARBA00010033"/>
    </source>
</evidence>
<keyword evidence="5 8" id="KW-0732">Signal</keyword>
<evidence type="ECO:0000256" key="1">
    <source>
        <dbReference type="ARBA" id="ARBA00004418"/>
    </source>
</evidence>
<dbReference type="Pfam" id="PF11182">
    <property type="entry name" value="AlgF"/>
    <property type="match status" value="1"/>
</dbReference>
<dbReference type="GO" id="GO:0051301">
    <property type="term" value="P:cell division"/>
    <property type="evidence" value="ECO:0007669"/>
    <property type="project" value="UniProtKB-KW"/>
</dbReference>
<reference evidence="9 10" key="1">
    <citation type="submission" date="2016-11" db="EMBL/GenBank/DDBJ databases">
        <title>Draft genome of Pseudomonas versuta A4R1.12.</title>
        <authorList>
            <person name="See-Too W.-S."/>
        </authorList>
    </citation>
    <scope>NUCLEOTIDE SEQUENCE [LARGE SCALE GENOMIC DNA]</scope>
    <source>
        <strain evidence="9 10">A4R1.12</strain>
    </source>
</reference>
<name>A0A853ZPK4_9PSED</name>
<evidence type="ECO:0000256" key="2">
    <source>
        <dbReference type="ARBA" id="ARBA00005182"/>
    </source>
</evidence>
<comment type="pathway">
    <text evidence="2">Glycan biosynthesis; alginate biosynthesis.</text>
</comment>
<dbReference type="EMBL" id="MPJD01000040">
    <property type="protein sequence ID" value="OKA18187.1"/>
    <property type="molecule type" value="Genomic_DNA"/>
</dbReference>
<sequence>MISPGRGLCVLAALLCSAGARAGEFALYPTGPAQDAAFIRFVNAGPAPLDVIAKAGQAPLRIDKEQPVSPMFALDSGKPVTGSLVSNGQTLALEMNVGPGEFATVVVVPDGEGIRQVAVRETPDDFNGLKASLAFFNVDPSCSDATLRLPGRPGDVFKEVPVNSMQRRPVNPVNLSLQLLCGDADVGTPLALGELKAGERYSVLLVPSVSGPRLLGATDAVSH</sequence>
<evidence type="ECO:0000256" key="7">
    <source>
        <dbReference type="ARBA" id="ARBA00022841"/>
    </source>
</evidence>
<keyword evidence="7" id="KW-0016">Alginate biosynthesis</keyword>
<proteinExistence type="inferred from homology"/>
<evidence type="ECO:0000256" key="6">
    <source>
        <dbReference type="ARBA" id="ARBA00022764"/>
    </source>
</evidence>
<comment type="similarity">
    <text evidence="3">Belongs to the AlgF family.</text>
</comment>
<dbReference type="GO" id="GO:0042597">
    <property type="term" value="C:periplasmic space"/>
    <property type="evidence" value="ECO:0007669"/>
    <property type="project" value="UniProtKB-SubCell"/>
</dbReference>
<dbReference type="GO" id="GO:0042121">
    <property type="term" value="P:alginic acid biosynthetic process"/>
    <property type="evidence" value="ECO:0007669"/>
    <property type="project" value="UniProtKB-UniPathway"/>
</dbReference>
<keyword evidence="6" id="KW-0574">Periplasm</keyword>
<keyword evidence="9" id="KW-0131">Cell cycle</keyword>
<dbReference type="InterPro" id="IPR035422">
    <property type="entry name" value="AlgF"/>
</dbReference>
<feature type="signal peptide" evidence="8">
    <location>
        <begin position="1"/>
        <end position="22"/>
    </location>
</feature>
<feature type="chain" id="PRO_5032864293" description="Alginate biosynthesis protein AlgF" evidence="8">
    <location>
        <begin position="23"/>
        <end position="223"/>
    </location>
</feature>
<dbReference type="UniPathway" id="UPA00286"/>
<organism evidence="9 10">
    <name type="scientific">Pseudomonas versuta</name>
    <dbReference type="NCBI Taxonomy" id="1788301"/>
    <lineage>
        <taxon>Bacteria</taxon>
        <taxon>Pseudomonadati</taxon>
        <taxon>Pseudomonadota</taxon>
        <taxon>Gammaproteobacteria</taxon>
        <taxon>Pseudomonadales</taxon>
        <taxon>Pseudomonadaceae</taxon>
        <taxon>Pseudomonas</taxon>
    </lineage>
</organism>
<dbReference type="RefSeq" id="WP_073510615.1">
    <property type="nucleotide sequence ID" value="NZ_MPJD01000040.1"/>
</dbReference>
<comment type="subcellular location">
    <subcellularLocation>
        <location evidence="1">Periplasm</location>
    </subcellularLocation>
</comment>
<protein>
    <recommendedName>
        <fullName evidence="4">Alginate biosynthesis protein AlgF</fullName>
    </recommendedName>
</protein>
<keyword evidence="9" id="KW-0132">Cell division</keyword>
<evidence type="ECO:0000313" key="10">
    <source>
        <dbReference type="Proteomes" id="UP000185990"/>
    </source>
</evidence>
<accession>A0A853ZPK4</accession>
<evidence type="ECO:0000256" key="5">
    <source>
        <dbReference type="ARBA" id="ARBA00022729"/>
    </source>
</evidence>
<evidence type="ECO:0000256" key="4">
    <source>
        <dbReference type="ARBA" id="ARBA00013964"/>
    </source>
</evidence>
<evidence type="ECO:0000256" key="8">
    <source>
        <dbReference type="SAM" id="SignalP"/>
    </source>
</evidence>
<gene>
    <name evidence="9" type="ORF">BOH74_21035</name>
</gene>
<comment type="caution">
    <text evidence="9">The sequence shown here is derived from an EMBL/GenBank/DDBJ whole genome shotgun (WGS) entry which is preliminary data.</text>
</comment>